<feature type="region of interest" description="Disordered" evidence="7">
    <location>
        <begin position="337"/>
        <end position="360"/>
    </location>
</feature>
<dbReference type="GO" id="GO:0008080">
    <property type="term" value="F:N-acetyltransferase activity"/>
    <property type="evidence" value="ECO:0007669"/>
    <property type="project" value="InterPro"/>
</dbReference>
<evidence type="ECO:0000313" key="9">
    <source>
        <dbReference type="EMBL" id="KAH0532950.1"/>
    </source>
</evidence>
<gene>
    <name evidence="9" type="ORF">TsFJ059_001577</name>
</gene>
<keyword evidence="10" id="KW-1185">Reference proteome</keyword>
<dbReference type="GO" id="GO:0003735">
    <property type="term" value="F:structural constituent of ribosome"/>
    <property type="evidence" value="ECO:0007669"/>
    <property type="project" value="InterPro"/>
</dbReference>
<keyword evidence="5" id="KW-0687">Ribonucleoprotein</keyword>
<dbReference type="GO" id="GO:0005840">
    <property type="term" value="C:ribosome"/>
    <property type="evidence" value="ECO:0007669"/>
    <property type="project" value="UniProtKB-KW"/>
</dbReference>
<evidence type="ECO:0000256" key="7">
    <source>
        <dbReference type="SAM" id="MobiDB-lite"/>
    </source>
</evidence>
<dbReference type="EMBL" id="JAIMJC010000001">
    <property type="protein sequence ID" value="KAH0532950.1"/>
    <property type="molecule type" value="Genomic_DNA"/>
</dbReference>
<comment type="similarity">
    <text evidence="2">Belongs to the bacterial ribosomal protein bL34 family.</text>
</comment>
<reference evidence="9 10" key="1">
    <citation type="submission" date="2021-08" db="EMBL/GenBank/DDBJ databases">
        <title>The highly contiguous genome resource for Trichoderma semiorbis FJ059, a fungal antagonistic to plant pathogens.</title>
        <authorList>
            <person name="Liu T."/>
        </authorList>
    </citation>
    <scope>NUCLEOTIDE SEQUENCE [LARGE SCALE GENOMIC DNA]</scope>
    <source>
        <strain evidence="9 10">FJ059</strain>
    </source>
</reference>
<dbReference type="InterPro" id="IPR000182">
    <property type="entry name" value="GNAT_dom"/>
</dbReference>
<dbReference type="InterPro" id="IPR016181">
    <property type="entry name" value="Acyl_CoA_acyltransferase"/>
</dbReference>
<accession>A0A9P8HZS1</accession>
<evidence type="ECO:0000259" key="8">
    <source>
        <dbReference type="PROSITE" id="PS51186"/>
    </source>
</evidence>
<feature type="domain" description="N-acetyltransferase" evidence="8">
    <location>
        <begin position="45"/>
        <end position="224"/>
    </location>
</feature>
<dbReference type="Pfam" id="PF13302">
    <property type="entry name" value="Acetyltransf_3"/>
    <property type="match status" value="1"/>
</dbReference>
<keyword evidence="3" id="KW-0808">Transferase</keyword>
<evidence type="ECO:0000256" key="2">
    <source>
        <dbReference type="ARBA" id="ARBA00010111"/>
    </source>
</evidence>
<dbReference type="PANTHER" id="PTHR13256:SF16">
    <property type="entry name" value="ALPHA_BETA-TUBULIN-N-ACETYLTRANSFERASE 9"/>
    <property type="match status" value="1"/>
</dbReference>
<dbReference type="GO" id="GO:0006412">
    <property type="term" value="P:translation"/>
    <property type="evidence" value="ECO:0007669"/>
    <property type="project" value="InterPro"/>
</dbReference>
<dbReference type="Pfam" id="PF00468">
    <property type="entry name" value="Ribosomal_L34"/>
    <property type="match status" value="1"/>
</dbReference>
<comment type="caution">
    <text evidence="9">The sequence shown here is derived from an EMBL/GenBank/DDBJ whole genome shotgun (WGS) entry which is preliminary data.</text>
</comment>
<evidence type="ECO:0000256" key="4">
    <source>
        <dbReference type="ARBA" id="ARBA00022980"/>
    </source>
</evidence>
<organism evidence="9 10">
    <name type="scientific">Trichoderma semiorbis</name>
    <dbReference type="NCBI Taxonomy" id="1491008"/>
    <lineage>
        <taxon>Eukaryota</taxon>
        <taxon>Fungi</taxon>
        <taxon>Dikarya</taxon>
        <taxon>Ascomycota</taxon>
        <taxon>Pezizomycotina</taxon>
        <taxon>Sordariomycetes</taxon>
        <taxon>Hypocreomycetidae</taxon>
        <taxon>Hypocreales</taxon>
        <taxon>Hypocreaceae</taxon>
        <taxon>Trichoderma</taxon>
    </lineage>
</organism>
<protein>
    <recommendedName>
        <fullName evidence="8">N-acetyltransferase domain-containing protein</fullName>
    </recommendedName>
</protein>
<dbReference type="Gene3D" id="1.10.287.3980">
    <property type="match status" value="1"/>
</dbReference>
<comment type="similarity">
    <text evidence="1">Belongs to the acetyltransferase family. GNAT subfamily.</text>
</comment>
<dbReference type="AlphaFoldDB" id="A0A9P8HZS1"/>
<sequence>MKFNQKISISTSKALLVPYEAHHVLTYHEWMKDPAIQEATASEPMTLEEEYENQESWRTSHDKLTFIVCEPLSGAASNENDEARQIKAQVDDSPDKMKGDINFFLYLADEDDDDDEVVEPRESSTIRLTGEVDVMIANTEHRGKGVGEAAVRSILAYIRKNLPEILKEYVQGEKLDVEKVQLVGLMAKIKQENTGSRALFKKLGFKQEGEANYFGEVKMIMDWEASESEEMAEGLEYRELDTYPPAADRPPIRSLQNFNTITQPLNLKIIHRNIQFNPPHQFAPASTRHPPLPSPLESSKMNSIVRLARPLLAPRISALSQRTYTCLSPLRPTLTSTFRPNNSFTPSLTAPSPTTSPESAADLVPTAAVSSHPALQGLQLRFGPRNTMNGHTRLVQKRRHGWLKRTRSKTGRRILQRRKLKGRRHVAW</sequence>
<keyword evidence="6" id="KW-0012">Acyltransferase</keyword>
<dbReference type="InterPro" id="IPR039135">
    <property type="entry name" value="NAT9-like"/>
</dbReference>
<evidence type="ECO:0000256" key="3">
    <source>
        <dbReference type="ARBA" id="ARBA00022679"/>
    </source>
</evidence>
<evidence type="ECO:0000313" key="10">
    <source>
        <dbReference type="Proteomes" id="UP000826573"/>
    </source>
</evidence>
<evidence type="ECO:0000256" key="1">
    <source>
        <dbReference type="ARBA" id="ARBA00009342"/>
    </source>
</evidence>
<dbReference type="GO" id="GO:1990904">
    <property type="term" value="C:ribonucleoprotein complex"/>
    <property type="evidence" value="ECO:0007669"/>
    <property type="project" value="UniProtKB-KW"/>
</dbReference>
<feature type="compositionally biased region" description="Low complexity" evidence="7">
    <location>
        <begin position="345"/>
        <end position="360"/>
    </location>
</feature>
<dbReference type="Gene3D" id="3.40.630.30">
    <property type="match status" value="1"/>
</dbReference>
<dbReference type="PROSITE" id="PS51186">
    <property type="entry name" value="GNAT"/>
    <property type="match status" value="1"/>
</dbReference>
<keyword evidence="4" id="KW-0689">Ribosomal protein</keyword>
<dbReference type="InterPro" id="IPR000271">
    <property type="entry name" value="Ribosomal_bL34"/>
</dbReference>
<name>A0A9P8HZS1_9HYPO</name>
<proteinExistence type="inferred from homology"/>
<dbReference type="SUPFAM" id="SSF55729">
    <property type="entry name" value="Acyl-CoA N-acyltransferases (Nat)"/>
    <property type="match status" value="1"/>
</dbReference>
<dbReference type="PANTHER" id="PTHR13256">
    <property type="entry name" value="N-ACETYLTRANSFERASE 9"/>
    <property type="match status" value="1"/>
</dbReference>
<dbReference type="Proteomes" id="UP000826573">
    <property type="component" value="Unassembled WGS sequence"/>
</dbReference>
<evidence type="ECO:0000256" key="6">
    <source>
        <dbReference type="ARBA" id="ARBA00023315"/>
    </source>
</evidence>
<evidence type="ECO:0000256" key="5">
    <source>
        <dbReference type="ARBA" id="ARBA00023274"/>
    </source>
</evidence>